<evidence type="ECO:0000313" key="2">
    <source>
        <dbReference type="EMBL" id="MXU84265.1"/>
    </source>
</evidence>
<accession>A0A6B0U6S7</accession>
<feature type="chain" id="PRO_5025469327" evidence="1">
    <location>
        <begin position="20"/>
        <end position="80"/>
    </location>
</feature>
<keyword evidence="1" id="KW-0732">Signal</keyword>
<reference evidence="2" key="1">
    <citation type="submission" date="2019-12" db="EMBL/GenBank/DDBJ databases">
        <title>An insight into the sialome of adult female Ixodes ricinus ticks feeding for 6 days.</title>
        <authorList>
            <person name="Perner J."/>
            <person name="Ribeiro J.M.C."/>
        </authorList>
    </citation>
    <scope>NUCLEOTIDE SEQUENCE</scope>
    <source>
        <strain evidence="2">Semi-engorged</strain>
        <tissue evidence="2">Salivary glands</tissue>
    </source>
</reference>
<evidence type="ECO:0000256" key="1">
    <source>
        <dbReference type="SAM" id="SignalP"/>
    </source>
</evidence>
<protein>
    <submittedName>
        <fullName evidence="2">Putative secreted protein</fullName>
    </submittedName>
</protein>
<proteinExistence type="predicted"/>
<organism evidence="2">
    <name type="scientific">Ixodes ricinus</name>
    <name type="common">Common tick</name>
    <name type="synonym">Acarus ricinus</name>
    <dbReference type="NCBI Taxonomy" id="34613"/>
    <lineage>
        <taxon>Eukaryota</taxon>
        <taxon>Metazoa</taxon>
        <taxon>Ecdysozoa</taxon>
        <taxon>Arthropoda</taxon>
        <taxon>Chelicerata</taxon>
        <taxon>Arachnida</taxon>
        <taxon>Acari</taxon>
        <taxon>Parasitiformes</taxon>
        <taxon>Ixodida</taxon>
        <taxon>Ixodoidea</taxon>
        <taxon>Ixodidae</taxon>
        <taxon>Ixodinae</taxon>
        <taxon>Ixodes</taxon>
    </lineage>
</organism>
<dbReference type="AlphaFoldDB" id="A0A6B0U6S7"/>
<feature type="signal peptide" evidence="1">
    <location>
        <begin position="1"/>
        <end position="19"/>
    </location>
</feature>
<dbReference type="EMBL" id="GIFC01002182">
    <property type="protein sequence ID" value="MXU84265.1"/>
    <property type="molecule type" value="Transcribed_RNA"/>
</dbReference>
<name>A0A6B0U6S7_IXORI</name>
<sequence>MYGSRLLGTILLAFSRSSGVQVPLSRPKAMPMRFSTSISSWISNVLSKLNRYSDLSLEMLQSMTVCLLVLMMMKGRGMVV</sequence>